<accession>A0AAD4R6B8</accession>
<feature type="compositionally biased region" description="Low complexity" evidence="1">
    <location>
        <begin position="11"/>
        <end position="23"/>
    </location>
</feature>
<evidence type="ECO:0000256" key="1">
    <source>
        <dbReference type="SAM" id="MobiDB-lite"/>
    </source>
</evidence>
<evidence type="ECO:0000256" key="2">
    <source>
        <dbReference type="SAM" id="Phobius"/>
    </source>
</evidence>
<dbReference type="AlphaFoldDB" id="A0AAD4R6B8"/>
<keyword evidence="2" id="KW-0472">Membrane</keyword>
<dbReference type="Proteomes" id="UP001201812">
    <property type="component" value="Unassembled WGS sequence"/>
</dbReference>
<dbReference type="EMBL" id="JAKKPZ010000007">
    <property type="protein sequence ID" value="KAI1719004.1"/>
    <property type="molecule type" value="Genomic_DNA"/>
</dbReference>
<gene>
    <name evidence="3" type="ORF">DdX_06121</name>
</gene>
<keyword evidence="2" id="KW-1133">Transmembrane helix</keyword>
<evidence type="ECO:0000313" key="4">
    <source>
        <dbReference type="Proteomes" id="UP001201812"/>
    </source>
</evidence>
<protein>
    <submittedName>
        <fullName evidence="3">Uncharacterized protein</fullName>
    </submittedName>
</protein>
<name>A0AAD4R6B8_9BILA</name>
<feature type="transmembrane region" description="Helical" evidence="2">
    <location>
        <begin position="219"/>
        <end position="239"/>
    </location>
</feature>
<reference evidence="3" key="1">
    <citation type="submission" date="2022-01" db="EMBL/GenBank/DDBJ databases">
        <title>Genome Sequence Resource for Two Populations of Ditylenchus destructor, the Migratory Endoparasitic Phytonematode.</title>
        <authorList>
            <person name="Zhang H."/>
            <person name="Lin R."/>
            <person name="Xie B."/>
        </authorList>
    </citation>
    <scope>NUCLEOTIDE SEQUENCE</scope>
    <source>
        <strain evidence="3">BazhouSP</strain>
    </source>
</reference>
<comment type="caution">
    <text evidence="3">The sequence shown here is derived from an EMBL/GenBank/DDBJ whole genome shotgun (WGS) entry which is preliminary data.</text>
</comment>
<sequence length="251" mass="28157">MTKGPPPGYPSPSTESSTESTPSRIFLEGNLAEEITQPTSMHFQQTIDHQQLLNNANHNRTNVNPPTSGPNTASTFNTGSVLPEYHQIYPPGVPNLPSLPGSVPDMPATTTANGHPLLYIHQPIYTPFMQHQSFNCYVPGSAEYHQQFVYSNGVRPGEHDTYGGTPYGNAHGLYPSMAEYHQHNSEYFVHRPMPPNPNAAGEAVFHYISPVELKHRRRLSYVSFVLFCILAIIFLFIFLKMHSDISRRFFN</sequence>
<proteinExistence type="predicted"/>
<keyword evidence="4" id="KW-1185">Reference proteome</keyword>
<organism evidence="3 4">
    <name type="scientific">Ditylenchus destructor</name>
    <dbReference type="NCBI Taxonomy" id="166010"/>
    <lineage>
        <taxon>Eukaryota</taxon>
        <taxon>Metazoa</taxon>
        <taxon>Ecdysozoa</taxon>
        <taxon>Nematoda</taxon>
        <taxon>Chromadorea</taxon>
        <taxon>Rhabditida</taxon>
        <taxon>Tylenchina</taxon>
        <taxon>Tylenchomorpha</taxon>
        <taxon>Sphaerularioidea</taxon>
        <taxon>Anguinidae</taxon>
        <taxon>Anguininae</taxon>
        <taxon>Ditylenchus</taxon>
    </lineage>
</organism>
<evidence type="ECO:0000313" key="3">
    <source>
        <dbReference type="EMBL" id="KAI1719004.1"/>
    </source>
</evidence>
<keyword evidence="2" id="KW-0812">Transmembrane</keyword>
<feature type="compositionally biased region" description="Pro residues" evidence="1">
    <location>
        <begin position="1"/>
        <end position="10"/>
    </location>
</feature>
<feature type="region of interest" description="Disordered" evidence="1">
    <location>
        <begin position="57"/>
        <end position="78"/>
    </location>
</feature>
<feature type="region of interest" description="Disordered" evidence="1">
    <location>
        <begin position="1"/>
        <end position="23"/>
    </location>
</feature>